<dbReference type="GO" id="GO:0050660">
    <property type="term" value="F:flavin adenine dinucleotide binding"/>
    <property type="evidence" value="ECO:0007669"/>
    <property type="project" value="TreeGrafter"/>
</dbReference>
<proteinExistence type="predicted"/>
<dbReference type="AlphaFoldDB" id="A0A1V6TK64"/>
<evidence type="ECO:0000313" key="2">
    <source>
        <dbReference type="EMBL" id="OQE26239.1"/>
    </source>
</evidence>
<gene>
    <name evidence="2" type="ORF">PENSTE_c005G00008</name>
</gene>
<dbReference type="Gene3D" id="3.50.50.60">
    <property type="entry name" value="FAD/NAD(P)-binding domain"/>
    <property type="match status" value="2"/>
</dbReference>
<dbReference type="STRING" id="303698.A0A1V6TK64"/>
<name>A0A1V6TK64_9EURO</name>
<protein>
    <recommendedName>
        <fullName evidence="4">FAD/NAD(P)-binding domain-containing protein</fullName>
    </recommendedName>
</protein>
<comment type="caution">
    <text evidence="2">The sequence shown here is derived from an EMBL/GenBank/DDBJ whole genome shotgun (WGS) entry which is preliminary data.</text>
</comment>
<dbReference type="Pfam" id="PF13738">
    <property type="entry name" value="Pyr_redox_3"/>
    <property type="match status" value="1"/>
</dbReference>
<reference evidence="3" key="1">
    <citation type="journal article" date="2017" name="Nat. Microbiol.">
        <title>Global analysis of biosynthetic gene clusters reveals vast potential of secondary metabolite production in Penicillium species.</title>
        <authorList>
            <person name="Nielsen J.C."/>
            <person name="Grijseels S."/>
            <person name="Prigent S."/>
            <person name="Ji B."/>
            <person name="Dainat J."/>
            <person name="Nielsen K.F."/>
            <person name="Frisvad J.C."/>
            <person name="Workman M."/>
            <person name="Nielsen J."/>
        </authorList>
    </citation>
    <scope>NUCLEOTIDE SEQUENCE [LARGE SCALE GENOMIC DNA]</scope>
    <source>
        <strain evidence="3">IBT 24891</strain>
    </source>
</reference>
<evidence type="ECO:0000313" key="3">
    <source>
        <dbReference type="Proteomes" id="UP000191285"/>
    </source>
</evidence>
<accession>A0A1V6TK64</accession>
<dbReference type="OrthoDB" id="74360at2759"/>
<sequence length="635" mass="70948">MAPFVQESTVIDSIPKAKSQPERVALDHDNVQKPVADDFMYDFKYNHSLPTTDILGIEIPTDCDAQKEASDIVTSLSKATTEEDAQAFAGLFLDYGVWRDKLSFTWDFRTFNFRDAILKAANDLLPQTKASNFNFLEPAPRISRPYPDFSQLQFVVSFETEIVFASAVINAVLTKDGWRIYTMHTVAEGLKQFPEQEAPDGHMTGITSWESQRSETINTVDPEVLIIGGGQNGLAMAARLKALGMENLIIEKTDEVGDIWKKRYEYLSLHFPHWPDALPYFKYPQHWPTYTPAQKQGLYMNWYASALELNVWTKSEVVKAEQKDDKWSVLVNKNGETRTLHPKQLIMATSLCGVPSVPNVPGMSDFQGVVRHSSAHLSSRDFVGKKVCVVGTSSSGFDTAYECARLGIDVTLLQRSPTYVMSLTHSVPRMLGAYAPKNGKFPDTDVQDRLNFSTPVGPGEELAKRTAKDLEDLDRPLLEALNARGLRTWRGQRDTGNSTLGQTRNGGFYFDAGACEHIINGDIKVEPGYIEKFTQDKVILNGGREKQFDLVVFATGFSNTIDSIKATLGEDIASQCGPIWGIDEEGEYKTAYRETGVPNMWIMVGFLPMTRYASKLLALRLKAIKEGISPPPYKI</sequence>
<dbReference type="SUPFAM" id="SSF51905">
    <property type="entry name" value="FAD/NAD(P)-binding domain"/>
    <property type="match status" value="2"/>
</dbReference>
<dbReference type="PRINTS" id="PR00411">
    <property type="entry name" value="PNDRDTASEI"/>
</dbReference>
<organism evidence="2 3">
    <name type="scientific">Penicillium steckii</name>
    <dbReference type="NCBI Taxonomy" id="303698"/>
    <lineage>
        <taxon>Eukaryota</taxon>
        <taxon>Fungi</taxon>
        <taxon>Dikarya</taxon>
        <taxon>Ascomycota</taxon>
        <taxon>Pezizomycotina</taxon>
        <taxon>Eurotiomycetes</taxon>
        <taxon>Eurotiomycetidae</taxon>
        <taxon>Eurotiales</taxon>
        <taxon>Aspergillaceae</taxon>
        <taxon>Penicillium</taxon>
    </lineage>
</organism>
<dbReference type="PANTHER" id="PTHR43539:SF26">
    <property type="entry name" value="MONOOXYGENASE, PUTATIVE-RELATED"/>
    <property type="match status" value="1"/>
</dbReference>
<dbReference type="InterPro" id="IPR050982">
    <property type="entry name" value="Auxin_biosynth/cation_transpt"/>
</dbReference>
<dbReference type="EMBL" id="MLKD01000005">
    <property type="protein sequence ID" value="OQE26239.1"/>
    <property type="molecule type" value="Genomic_DNA"/>
</dbReference>
<evidence type="ECO:0000256" key="1">
    <source>
        <dbReference type="ARBA" id="ARBA00023002"/>
    </source>
</evidence>
<keyword evidence="3" id="KW-1185">Reference proteome</keyword>
<dbReference type="Proteomes" id="UP000191285">
    <property type="component" value="Unassembled WGS sequence"/>
</dbReference>
<evidence type="ECO:0008006" key="4">
    <source>
        <dbReference type="Google" id="ProtNLM"/>
    </source>
</evidence>
<dbReference type="PANTHER" id="PTHR43539">
    <property type="entry name" value="FLAVIN-BINDING MONOOXYGENASE-LIKE PROTEIN (AFU_ORTHOLOGUE AFUA_4G09220)"/>
    <property type="match status" value="1"/>
</dbReference>
<keyword evidence="1" id="KW-0560">Oxidoreductase</keyword>
<dbReference type="GO" id="GO:0004497">
    <property type="term" value="F:monooxygenase activity"/>
    <property type="evidence" value="ECO:0007669"/>
    <property type="project" value="TreeGrafter"/>
</dbReference>
<dbReference type="InterPro" id="IPR036188">
    <property type="entry name" value="FAD/NAD-bd_sf"/>
</dbReference>